<comment type="caution">
    <text evidence="2">The sequence shown here is derived from an EMBL/GenBank/DDBJ whole genome shotgun (WGS) entry which is preliminary data.</text>
</comment>
<dbReference type="EMBL" id="BKCP01004561">
    <property type="protein sequence ID" value="GER32194.1"/>
    <property type="molecule type" value="Genomic_DNA"/>
</dbReference>
<name>A0A5A7PHK7_STRAF</name>
<evidence type="ECO:0000313" key="3">
    <source>
        <dbReference type="Proteomes" id="UP000325081"/>
    </source>
</evidence>
<reference evidence="3" key="1">
    <citation type="journal article" date="2019" name="Curr. Biol.">
        <title>Genome Sequence of Striga asiatica Provides Insight into the Evolution of Plant Parasitism.</title>
        <authorList>
            <person name="Yoshida S."/>
            <person name="Kim S."/>
            <person name="Wafula E.K."/>
            <person name="Tanskanen J."/>
            <person name="Kim Y.M."/>
            <person name="Honaas L."/>
            <person name="Yang Z."/>
            <person name="Spallek T."/>
            <person name="Conn C.E."/>
            <person name="Ichihashi Y."/>
            <person name="Cheong K."/>
            <person name="Cui S."/>
            <person name="Der J.P."/>
            <person name="Gundlach H."/>
            <person name="Jiao Y."/>
            <person name="Hori C."/>
            <person name="Ishida J.K."/>
            <person name="Kasahara H."/>
            <person name="Kiba T."/>
            <person name="Kim M.S."/>
            <person name="Koo N."/>
            <person name="Laohavisit A."/>
            <person name="Lee Y.H."/>
            <person name="Lumba S."/>
            <person name="McCourt P."/>
            <person name="Mortimer J.C."/>
            <person name="Mutuku J.M."/>
            <person name="Nomura T."/>
            <person name="Sasaki-Sekimoto Y."/>
            <person name="Seto Y."/>
            <person name="Wang Y."/>
            <person name="Wakatake T."/>
            <person name="Sakakibara H."/>
            <person name="Demura T."/>
            <person name="Yamaguchi S."/>
            <person name="Yoneyama K."/>
            <person name="Manabe R.I."/>
            <person name="Nelson D.C."/>
            <person name="Schulman A.H."/>
            <person name="Timko M.P."/>
            <person name="dePamphilis C.W."/>
            <person name="Choi D."/>
            <person name="Shirasu K."/>
        </authorList>
    </citation>
    <scope>NUCLEOTIDE SEQUENCE [LARGE SCALE GENOMIC DNA]</scope>
    <source>
        <strain evidence="3">cv. UVA1</strain>
    </source>
</reference>
<dbReference type="Proteomes" id="UP000325081">
    <property type="component" value="Unassembled WGS sequence"/>
</dbReference>
<sequence length="535" mass="60524">MPLAMPIVIPILCGHFKTSLFLQSIWSSVVTGKVVTQRAIGNIFEHNKYSASCVRMVLNHVRVALVVLRMRLKNITTNFVSPIKKQQQIGGVEILGCIFDFLKRENVIRWQPKRRILVDDKALTLILTGFPPPPHPPENHHGQQPDHSQHRYNCPNYPKHNPEPQGRLLPGRPPLRRLHRQRLLLAERVLPLILGARFHATTILTALFELRQDGSLPIRRLLDTSTQVRFRPHVALGANAPLSWFLARLTRSSAGRENRNDGIGPRSLLDDRSSALSRLSFSKLSGISDLNELFASERRTRLVVPRDGNLGPREFLLRSSSSRGGRSGTVPLSRLSVRARVATDWGISPSRKLALRLRSWRDLKRLILGGKGPHSPRETRDSFCRLESLVRTVKKESIENFLERGPPGTEKLAGERVGIRDGEVRLPTMVSSVTWLSVQTMAREGVWGRKQKLVQLVQVWSEGGNSRSWRAWNKILVSLGDSWAVEDGRHWRRSTKMVAANSWRSSRRSCFLLTVKMEKSMDLESNASLSDIVCV</sequence>
<accession>A0A5A7PHK7</accession>
<feature type="compositionally biased region" description="Basic and acidic residues" evidence="1">
    <location>
        <begin position="137"/>
        <end position="149"/>
    </location>
</feature>
<dbReference type="AlphaFoldDB" id="A0A5A7PHK7"/>
<proteinExistence type="predicted"/>
<evidence type="ECO:0000313" key="2">
    <source>
        <dbReference type="EMBL" id="GER32194.1"/>
    </source>
</evidence>
<organism evidence="2 3">
    <name type="scientific">Striga asiatica</name>
    <name type="common">Asiatic witchweed</name>
    <name type="synonym">Buchnera asiatica</name>
    <dbReference type="NCBI Taxonomy" id="4170"/>
    <lineage>
        <taxon>Eukaryota</taxon>
        <taxon>Viridiplantae</taxon>
        <taxon>Streptophyta</taxon>
        <taxon>Embryophyta</taxon>
        <taxon>Tracheophyta</taxon>
        <taxon>Spermatophyta</taxon>
        <taxon>Magnoliopsida</taxon>
        <taxon>eudicotyledons</taxon>
        <taxon>Gunneridae</taxon>
        <taxon>Pentapetalae</taxon>
        <taxon>asterids</taxon>
        <taxon>lamiids</taxon>
        <taxon>Lamiales</taxon>
        <taxon>Orobanchaceae</taxon>
        <taxon>Buchnereae</taxon>
        <taxon>Striga</taxon>
    </lineage>
</organism>
<protein>
    <submittedName>
        <fullName evidence="2">Vacuolar sorting receptor</fullName>
    </submittedName>
</protein>
<keyword evidence="2" id="KW-0675">Receptor</keyword>
<keyword evidence="3" id="KW-1185">Reference proteome</keyword>
<gene>
    <name evidence="2" type="ORF">STAS_08251</name>
</gene>
<feature type="region of interest" description="Disordered" evidence="1">
    <location>
        <begin position="130"/>
        <end position="153"/>
    </location>
</feature>
<evidence type="ECO:0000256" key="1">
    <source>
        <dbReference type="SAM" id="MobiDB-lite"/>
    </source>
</evidence>